<dbReference type="RefSeq" id="WP_008725466.1">
    <property type="nucleotide sequence ID" value="NZ_JH994111.1"/>
</dbReference>
<evidence type="ECO:0000256" key="1">
    <source>
        <dbReference type="ARBA" id="ARBA00024322"/>
    </source>
</evidence>
<dbReference type="GeneID" id="66488671"/>
<comment type="subcellular location">
    <subcellularLocation>
        <location evidence="1">Bacterial microcompartment</location>
    </subcellularLocation>
</comment>
<feature type="transmembrane region" description="Helical" evidence="4">
    <location>
        <begin position="6"/>
        <end position="27"/>
    </location>
</feature>
<evidence type="ECO:0000256" key="4">
    <source>
        <dbReference type="SAM" id="Phobius"/>
    </source>
</evidence>
<evidence type="ECO:0000313" key="7">
    <source>
        <dbReference type="Proteomes" id="UP000011663"/>
    </source>
</evidence>
<dbReference type="SMART" id="SM00877">
    <property type="entry name" value="BMC"/>
    <property type="match status" value="1"/>
</dbReference>
<organism evidence="6 7">
    <name type="scientific">Brachyspira hampsonii 30446</name>
    <dbReference type="NCBI Taxonomy" id="1289135"/>
    <lineage>
        <taxon>Bacteria</taxon>
        <taxon>Pseudomonadati</taxon>
        <taxon>Spirochaetota</taxon>
        <taxon>Spirochaetia</taxon>
        <taxon>Brachyspirales</taxon>
        <taxon>Brachyspiraceae</taxon>
        <taxon>Brachyspira</taxon>
    </lineage>
</organism>
<dbReference type="PANTHER" id="PTHR33941:SF11">
    <property type="entry name" value="BACTERIAL MICROCOMPARTMENT SHELL PROTEIN PDUJ"/>
    <property type="match status" value="1"/>
</dbReference>
<dbReference type="Proteomes" id="UP000011663">
    <property type="component" value="Unassembled WGS sequence"/>
</dbReference>
<sequence length="91" mass="9650">MENLNLSIGIIETTGYIATISALDTLLNASDVKVIDKELIGAGIVVIIIAGSISNIKEAVKSAETAVEKLNAKCRHAIIAKPHDDIWSIIP</sequence>
<reference evidence="6 7" key="1">
    <citation type="submission" date="2012-07" db="EMBL/GenBank/DDBJ databases">
        <title>Genome sequence of Brachyspira sp. 30446, isolated from a pig with mucohaemorrhagic colitis.</title>
        <authorList>
            <person name="Rubin J.E."/>
            <person name="Fernando C."/>
            <person name="Harding J.C.S."/>
            <person name="Hill J.E."/>
        </authorList>
    </citation>
    <scope>NUCLEOTIDE SEQUENCE [LARGE SCALE GENOMIC DNA]</scope>
    <source>
        <strain evidence="6 7">30446</strain>
    </source>
</reference>
<keyword evidence="2" id="KW-1283">Bacterial microcompartment</keyword>
<comment type="caution">
    <text evidence="6">The sequence shown here is derived from an EMBL/GenBank/DDBJ whole genome shotgun (WGS) entry which is preliminary data.</text>
</comment>
<evidence type="ECO:0000256" key="3">
    <source>
        <dbReference type="PROSITE-ProRule" id="PRU01278"/>
    </source>
</evidence>
<dbReference type="PROSITE" id="PS51930">
    <property type="entry name" value="BMC_2"/>
    <property type="match status" value="1"/>
</dbReference>
<protein>
    <submittedName>
        <fullName evidence="6">Microcompartments protein</fullName>
    </submittedName>
</protein>
<dbReference type="OrthoDB" id="9812608at2"/>
<name>A0A2U4F5L6_9SPIR</name>
<dbReference type="Pfam" id="PF00936">
    <property type="entry name" value="BMC"/>
    <property type="match status" value="1"/>
</dbReference>
<dbReference type="AlphaFoldDB" id="A0A2U4F5L6"/>
<dbReference type="InterPro" id="IPR037233">
    <property type="entry name" value="CcmK-like_sf"/>
</dbReference>
<keyword evidence="4" id="KW-1133">Transmembrane helix</keyword>
<accession>A0A2U4F5L6</accession>
<evidence type="ECO:0000313" key="6">
    <source>
        <dbReference type="EMBL" id="EKV56270.1"/>
    </source>
</evidence>
<evidence type="ECO:0000259" key="5">
    <source>
        <dbReference type="PROSITE" id="PS51930"/>
    </source>
</evidence>
<gene>
    <name evidence="6" type="ORF">A966_11332</name>
</gene>
<keyword evidence="4" id="KW-0812">Transmembrane</keyword>
<dbReference type="SUPFAM" id="SSF143414">
    <property type="entry name" value="CcmK-like"/>
    <property type="match status" value="1"/>
</dbReference>
<feature type="domain" description="BMC" evidence="5">
    <location>
        <begin position="7"/>
        <end position="91"/>
    </location>
</feature>
<keyword evidence="4" id="KW-0472">Membrane</keyword>
<comment type="similarity">
    <text evidence="3">Belongs to the bacterial microcompartments protein family.</text>
</comment>
<dbReference type="PANTHER" id="PTHR33941">
    <property type="entry name" value="PROPANEDIOL UTILIZATION PROTEIN PDUA"/>
    <property type="match status" value="1"/>
</dbReference>
<proteinExistence type="inferred from homology"/>
<dbReference type="EMBL" id="ALNZ01000033">
    <property type="protein sequence ID" value="EKV56270.1"/>
    <property type="molecule type" value="Genomic_DNA"/>
</dbReference>
<dbReference type="InterPro" id="IPR044872">
    <property type="entry name" value="CcmK/CsoS1_BMC"/>
</dbReference>
<dbReference type="STRING" id="1289135.A966_11332"/>
<dbReference type="InterPro" id="IPR050575">
    <property type="entry name" value="BMC_shell"/>
</dbReference>
<dbReference type="GO" id="GO:0031469">
    <property type="term" value="C:bacterial microcompartment"/>
    <property type="evidence" value="ECO:0007669"/>
    <property type="project" value="UniProtKB-SubCell"/>
</dbReference>
<feature type="transmembrane region" description="Helical" evidence="4">
    <location>
        <begin position="39"/>
        <end position="56"/>
    </location>
</feature>
<evidence type="ECO:0000256" key="2">
    <source>
        <dbReference type="ARBA" id="ARBA00024446"/>
    </source>
</evidence>
<dbReference type="Gene3D" id="3.30.70.1710">
    <property type="match status" value="1"/>
</dbReference>
<dbReference type="InterPro" id="IPR000249">
    <property type="entry name" value="BMC_dom"/>
</dbReference>